<name>A0A0F9HTG7_9ZZZZ</name>
<feature type="non-terminal residue" evidence="1">
    <location>
        <position position="1"/>
    </location>
</feature>
<reference evidence="1" key="1">
    <citation type="journal article" date="2015" name="Nature">
        <title>Complex archaea that bridge the gap between prokaryotes and eukaryotes.</title>
        <authorList>
            <person name="Spang A."/>
            <person name="Saw J.H."/>
            <person name="Jorgensen S.L."/>
            <person name="Zaremba-Niedzwiedzka K."/>
            <person name="Martijn J."/>
            <person name="Lind A.E."/>
            <person name="van Eijk R."/>
            <person name="Schleper C."/>
            <person name="Guy L."/>
            <person name="Ettema T.J."/>
        </authorList>
    </citation>
    <scope>NUCLEOTIDE SEQUENCE</scope>
</reference>
<evidence type="ECO:0000313" key="1">
    <source>
        <dbReference type="EMBL" id="KKL78427.1"/>
    </source>
</evidence>
<sequence length="101" mass="11363">SRQRVQQIVQEIEACDIIDNDMEQPRNNHRLNGEPISATQVARETGIPYSVISSWVSRGLVKVLEHPGHAAPGKLVLLDPVSLQERLDRYHPHRRRAAGLA</sequence>
<organism evidence="1">
    <name type="scientific">marine sediment metagenome</name>
    <dbReference type="NCBI Taxonomy" id="412755"/>
    <lineage>
        <taxon>unclassified sequences</taxon>
        <taxon>metagenomes</taxon>
        <taxon>ecological metagenomes</taxon>
    </lineage>
</organism>
<dbReference type="AlphaFoldDB" id="A0A0F9HTG7"/>
<protein>
    <submittedName>
        <fullName evidence="1">Uncharacterized protein</fullName>
    </submittedName>
</protein>
<accession>A0A0F9HTG7</accession>
<proteinExistence type="predicted"/>
<dbReference type="EMBL" id="LAZR01023460">
    <property type="protein sequence ID" value="KKL78427.1"/>
    <property type="molecule type" value="Genomic_DNA"/>
</dbReference>
<comment type="caution">
    <text evidence="1">The sequence shown here is derived from an EMBL/GenBank/DDBJ whole genome shotgun (WGS) entry which is preliminary data.</text>
</comment>
<gene>
    <name evidence="1" type="ORF">LCGC14_2024910</name>
</gene>